<proteinExistence type="predicted"/>
<dbReference type="Proteomes" id="UP001211522">
    <property type="component" value="Unassembled WGS sequence"/>
</dbReference>
<dbReference type="GO" id="GO:0043565">
    <property type="term" value="F:sequence-specific DNA binding"/>
    <property type="evidence" value="ECO:0007669"/>
    <property type="project" value="InterPro"/>
</dbReference>
<name>A0AAW6FAI4_PARDI</name>
<dbReference type="AlphaFoldDB" id="A0AAW6FAI4"/>
<dbReference type="Gene3D" id="1.10.10.60">
    <property type="entry name" value="Homeodomain-like"/>
    <property type="match status" value="1"/>
</dbReference>
<keyword evidence="1" id="KW-0805">Transcription regulation</keyword>
<dbReference type="InterPro" id="IPR018060">
    <property type="entry name" value="HTH_AraC"/>
</dbReference>
<evidence type="ECO:0000259" key="4">
    <source>
        <dbReference type="PROSITE" id="PS01124"/>
    </source>
</evidence>
<keyword evidence="2" id="KW-0238">DNA-binding</keyword>
<dbReference type="InterPro" id="IPR009057">
    <property type="entry name" value="Homeodomain-like_sf"/>
</dbReference>
<evidence type="ECO:0000256" key="1">
    <source>
        <dbReference type="ARBA" id="ARBA00023015"/>
    </source>
</evidence>
<dbReference type="SMART" id="SM00342">
    <property type="entry name" value="HTH_ARAC"/>
    <property type="match status" value="1"/>
</dbReference>
<sequence length="216" mass="25712">MRNVSEDFSAKFIIIPHVLHGDVLSSLRHFDPGFHFFVKDHFYYNIEDNNGIERFQSFCKLIENELERYRGNGLLRERIICYLGIFYMDVYDYYVKVRKKIPFRTSLRKEQLIYDFCSLVAENFKNHKNVGFYADKLNITTTYLSAIMNERCGISAKEFLSIYIVLEVKSLLRDSRLNIQEIAILTNFPSQSTLNRFFRQRTGMTLSQYRKHIFST</sequence>
<dbReference type="GO" id="GO:0003700">
    <property type="term" value="F:DNA-binding transcription factor activity"/>
    <property type="evidence" value="ECO:0007669"/>
    <property type="project" value="InterPro"/>
</dbReference>
<dbReference type="PROSITE" id="PS01124">
    <property type="entry name" value="HTH_ARAC_FAMILY_2"/>
    <property type="match status" value="1"/>
</dbReference>
<evidence type="ECO:0000256" key="2">
    <source>
        <dbReference type="ARBA" id="ARBA00023125"/>
    </source>
</evidence>
<dbReference type="SUPFAM" id="SSF46689">
    <property type="entry name" value="Homeodomain-like"/>
    <property type="match status" value="1"/>
</dbReference>
<evidence type="ECO:0000313" key="7">
    <source>
        <dbReference type="Proteomes" id="UP001211522"/>
    </source>
</evidence>
<evidence type="ECO:0000313" key="6">
    <source>
        <dbReference type="EMBL" id="WET66028.1"/>
    </source>
</evidence>
<dbReference type="PANTHER" id="PTHR43280">
    <property type="entry name" value="ARAC-FAMILY TRANSCRIPTIONAL REGULATOR"/>
    <property type="match status" value="1"/>
</dbReference>
<dbReference type="PANTHER" id="PTHR43280:SF32">
    <property type="entry name" value="TRANSCRIPTIONAL REGULATORY PROTEIN"/>
    <property type="match status" value="1"/>
</dbReference>
<feature type="domain" description="HTH araC/xylS-type" evidence="4">
    <location>
        <begin position="114"/>
        <end position="212"/>
    </location>
</feature>
<dbReference type="EMBL" id="CP120353">
    <property type="protein sequence ID" value="WET66028.1"/>
    <property type="molecule type" value="Genomic_DNA"/>
</dbReference>
<organism evidence="5 7">
    <name type="scientific">Parabacteroides distasonis</name>
    <dbReference type="NCBI Taxonomy" id="823"/>
    <lineage>
        <taxon>Bacteria</taxon>
        <taxon>Pseudomonadati</taxon>
        <taxon>Bacteroidota</taxon>
        <taxon>Bacteroidia</taxon>
        <taxon>Bacteroidales</taxon>
        <taxon>Tannerellaceae</taxon>
        <taxon>Parabacteroides</taxon>
    </lineage>
</organism>
<evidence type="ECO:0000313" key="5">
    <source>
        <dbReference type="EMBL" id="MDB9140182.1"/>
    </source>
</evidence>
<protein>
    <submittedName>
        <fullName evidence="5">Helix-turn-helix domain-containing protein</fullName>
    </submittedName>
</protein>
<dbReference type="Proteomes" id="UP001221009">
    <property type="component" value="Chromosome"/>
</dbReference>
<gene>
    <name evidence="6" type="ORF">P2T59_08570</name>
    <name evidence="5" type="ORF">PN612_16975</name>
</gene>
<dbReference type="RefSeq" id="WP_226769897.1">
    <property type="nucleotide sequence ID" value="NZ_AP019729.1"/>
</dbReference>
<dbReference type="EMBL" id="JAQMPX010000123">
    <property type="protein sequence ID" value="MDB9140182.1"/>
    <property type="molecule type" value="Genomic_DNA"/>
</dbReference>
<reference evidence="6" key="2">
    <citation type="submission" date="2023-03" db="EMBL/GenBank/DDBJ databases">
        <title>Parabacteroides distasonis, a bacteria resistant against UC.</title>
        <authorList>
            <person name="Dai W."/>
        </authorList>
    </citation>
    <scope>NUCLEOTIDE SEQUENCE</scope>
    <source>
        <strain evidence="6">F1-28</strain>
    </source>
</reference>
<accession>A0AAW6FAI4</accession>
<evidence type="ECO:0000256" key="3">
    <source>
        <dbReference type="ARBA" id="ARBA00023163"/>
    </source>
</evidence>
<dbReference type="Pfam" id="PF12833">
    <property type="entry name" value="HTH_18"/>
    <property type="match status" value="1"/>
</dbReference>
<keyword evidence="3" id="KW-0804">Transcription</keyword>
<reference evidence="5" key="1">
    <citation type="submission" date="2023-01" db="EMBL/GenBank/DDBJ databases">
        <title>Human gut microbiome strain richness.</title>
        <authorList>
            <person name="Chen-Liaw A."/>
        </authorList>
    </citation>
    <scope>NUCLEOTIDE SEQUENCE</scope>
    <source>
        <strain evidence="5">D35st1_E5_D35t1_190705</strain>
    </source>
</reference>